<sequence>MLSSNYPSNIKPPSIFQRPSPSPFNLGQSMAEYGVQGALGGEFHRAELNPEPSWRACIPSERRHFPIRQKANSRKFEDLVLSPRI</sequence>
<name>A0AAV4QFQ7_CAEEX</name>
<keyword evidence="3" id="KW-1185">Reference proteome</keyword>
<protein>
    <submittedName>
        <fullName evidence="2">Uncharacterized protein</fullName>
    </submittedName>
</protein>
<accession>A0AAV4QFQ7</accession>
<dbReference type="Proteomes" id="UP001054945">
    <property type="component" value="Unassembled WGS sequence"/>
</dbReference>
<comment type="caution">
    <text evidence="2">The sequence shown here is derived from an EMBL/GenBank/DDBJ whole genome shotgun (WGS) entry which is preliminary data.</text>
</comment>
<gene>
    <name evidence="2" type="ORF">CEXT_143521</name>
</gene>
<organism evidence="2 3">
    <name type="scientific">Caerostris extrusa</name>
    <name type="common">Bark spider</name>
    <name type="synonym">Caerostris bankana</name>
    <dbReference type="NCBI Taxonomy" id="172846"/>
    <lineage>
        <taxon>Eukaryota</taxon>
        <taxon>Metazoa</taxon>
        <taxon>Ecdysozoa</taxon>
        <taxon>Arthropoda</taxon>
        <taxon>Chelicerata</taxon>
        <taxon>Arachnida</taxon>
        <taxon>Araneae</taxon>
        <taxon>Araneomorphae</taxon>
        <taxon>Entelegynae</taxon>
        <taxon>Araneoidea</taxon>
        <taxon>Araneidae</taxon>
        <taxon>Caerostris</taxon>
    </lineage>
</organism>
<reference evidence="2 3" key="1">
    <citation type="submission" date="2021-06" db="EMBL/GenBank/DDBJ databases">
        <title>Caerostris extrusa draft genome.</title>
        <authorList>
            <person name="Kono N."/>
            <person name="Arakawa K."/>
        </authorList>
    </citation>
    <scope>NUCLEOTIDE SEQUENCE [LARGE SCALE GENOMIC DNA]</scope>
</reference>
<evidence type="ECO:0000313" key="2">
    <source>
        <dbReference type="EMBL" id="GIY08179.1"/>
    </source>
</evidence>
<evidence type="ECO:0000256" key="1">
    <source>
        <dbReference type="SAM" id="MobiDB-lite"/>
    </source>
</evidence>
<proteinExistence type="predicted"/>
<dbReference type="AlphaFoldDB" id="A0AAV4QFQ7"/>
<dbReference type="EMBL" id="BPLR01006210">
    <property type="protein sequence ID" value="GIY08179.1"/>
    <property type="molecule type" value="Genomic_DNA"/>
</dbReference>
<evidence type="ECO:0000313" key="3">
    <source>
        <dbReference type="Proteomes" id="UP001054945"/>
    </source>
</evidence>
<feature type="region of interest" description="Disordered" evidence="1">
    <location>
        <begin position="1"/>
        <end position="23"/>
    </location>
</feature>